<proteinExistence type="predicted"/>
<evidence type="ECO:0000313" key="1">
    <source>
        <dbReference type="EMBL" id="HGU15864.1"/>
    </source>
</evidence>
<protein>
    <recommendedName>
        <fullName evidence="2">DUF59 domain-containing protein</fullName>
    </recommendedName>
</protein>
<sequence>MIKNFKNEKDLKLFIKRFLKENLKGLPPESKIEIEVVKIKPSEIILKFPFYSEGNLIRVNEVDFLLKNLIDLGIKVQVKYIDDIEIFEEN</sequence>
<evidence type="ECO:0008006" key="2">
    <source>
        <dbReference type="Google" id="ProtNLM"/>
    </source>
</evidence>
<gene>
    <name evidence="1" type="ORF">ENU91_04335</name>
</gene>
<dbReference type="EMBL" id="DTEI01000074">
    <property type="protein sequence ID" value="HGU15864.1"/>
    <property type="molecule type" value="Genomic_DNA"/>
</dbReference>
<organism evidence="1">
    <name type="scientific">Thermodesulfobacterium geofontis</name>
    <dbReference type="NCBI Taxonomy" id="1295609"/>
    <lineage>
        <taxon>Bacteria</taxon>
        <taxon>Pseudomonadati</taxon>
        <taxon>Thermodesulfobacteriota</taxon>
        <taxon>Thermodesulfobacteria</taxon>
        <taxon>Thermodesulfobacteriales</taxon>
        <taxon>Thermodesulfobacteriaceae</taxon>
        <taxon>Thermodesulfobacterium</taxon>
    </lineage>
</organism>
<accession>A0A7V4JQE8</accession>
<name>A0A7V4JQE8_9BACT</name>
<reference evidence="1" key="1">
    <citation type="journal article" date="2020" name="mSystems">
        <title>Genome- and Community-Level Interaction Insights into Carbon Utilization and Element Cycling Functions of Hydrothermarchaeota in Hydrothermal Sediment.</title>
        <authorList>
            <person name="Zhou Z."/>
            <person name="Liu Y."/>
            <person name="Xu W."/>
            <person name="Pan J."/>
            <person name="Luo Z.H."/>
            <person name="Li M."/>
        </authorList>
    </citation>
    <scope>NUCLEOTIDE SEQUENCE [LARGE SCALE GENOMIC DNA]</scope>
    <source>
        <strain evidence="1">SpSt-711</strain>
    </source>
</reference>
<dbReference type="AlphaFoldDB" id="A0A7V4JQE8"/>
<comment type="caution">
    <text evidence="1">The sequence shown here is derived from an EMBL/GenBank/DDBJ whole genome shotgun (WGS) entry which is preliminary data.</text>
</comment>